<dbReference type="PANTHER" id="PTHR30579">
    <property type="entry name" value="TRANSCRIPTIONAL REGULATOR"/>
    <property type="match status" value="1"/>
</dbReference>
<dbReference type="InterPro" id="IPR036388">
    <property type="entry name" value="WH-like_DNA-bd_sf"/>
</dbReference>
<keyword evidence="4" id="KW-0804">Transcription</keyword>
<dbReference type="PANTHER" id="PTHR30579:SF7">
    <property type="entry name" value="HTH-TYPE TRANSCRIPTIONAL REGULATOR LRHA-RELATED"/>
    <property type="match status" value="1"/>
</dbReference>
<dbReference type="Proteomes" id="UP000188388">
    <property type="component" value="Unassembled WGS sequence"/>
</dbReference>
<keyword evidence="3" id="KW-0238">DNA-binding</keyword>
<dbReference type="InterPro" id="IPR036390">
    <property type="entry name" value="WH_DNA-bd_sf"/>
</dbReference>
<dbReference type="EMBL" id="FTPD01000003">
    <property type="protein sequence ID" value="SIT53271.1"/>
    <property type="molecule type" value="Genomic_DNA"/>
</dbReference>
<dbReference type="PRINTS" id="PR00039">
    <property type="entry name" value="HTHLYSR"/>
</dbReference>
<protein>
    <submittedName>
        <fullName evidence="6">LysR family transcriptional regulator</fullName>
    </submittedName>
</protein>
<evidence type="ECO:0000256" key="4">
    <source>
        <dbReference type="ARBA" id="ARBA00023163"/>
    </source>
</evidence>
<dbReference type="GO" id="GO:0003677">
    <property type="term" value="F:DNA binding"/>
    <property type="evidence" value="ECO:0007669"/>
    <property type="project" value="UniProtKB-KW"/>
</dbReference>
<evidence type="ECO:0000256" key="3">
    <source>
        <dbReference type="ARBA" id="ARBA00023125"/>
    </source>
</evidence>
<evidence type="ECO:0000313" key="7">
    <source>
        <dbReference type="Proteomes" id="UP000188388"/>
    </source>
</evidence>
<dbReference type="GO" id="GO:0003700">
    <property type="term" value="F:DNA-binding transcription factor activity"/>
    <property type="evidence" value="ECO:0007669"/>
    <property type="project" value="InterPro"/>
</dbReference>
<feature type="domain" description="HTH lysR-type" evidence="5">
    <location>
        <begin position="17"/>
        <end position="74"/>
    </location>
</feature>
<sequence length="297" mass="31923">MMPAIRFSYGGQMKPTLDSDLLRTFVAVADAGNFTKAAVQAGRTQSAVSMQMKKLEDMVGDSLFERGSRGVALTRRGGELIVNARRIVSLLDETAASMVAAPLGGPVRIGIPEEYGRAILSRALGAFAKRHPQVDITVRYAHSGAQIAALAAGELDLAVVFEWQDLSGGEVLMHDPTVWVTSELHHMHEERPVPIALYNRAGWCKDFAIKSLEQRGLAYRVAYTSDTNGGLRLAVTSGLAIAPISRSNIPAGCRELTAADGFGDIDSSNVVLRRNPNASGEAIASMEEAIREAFTNR</sequence>
<dbReference type="Gene3D" id="3.40.190.10">
    <property type="entry name" value="Periplasmic binding protein-like II"/>
    <property type="match status" value="2"/>
</dbReference>
<keyword evidence="7" id="KW-1185">Reference proteome</keyword>
<proteinExistence type="inferred from homology"/>
<dbReference type="PROSITE" id="PS50931">
    <property type="entry name" value="HTH_LYSR"/>
    <property type="match status" value="1"/>
</dbReference>
<comment type="similarity">
    <text evidence="1">Belongs to the LysR transcriptional regulatory family.</text>
</comment>
<keyword evidence="2" id="KW-0805">Transcription regulation</keyword>
<dbReference type="SUPFAM" id="SSF53850">
    <property type="entry name" value="Periplasmic binding protein-like II"/>
    <property type="match status" value="1"/>
</dbReference>
<reference evidence="7" key="1">
    <citation type="submission" date="2017-01" db="EMBL/GenBank/DDBJ databases">
        <authorList>
            <person name="Brunel B."/>
        </authorList>
    </citation>
    <scope>NUCLEOTIDE SEQUENCE [LARGE SCALE GENOMIC DNA]</scope>
</reference>
<dbReference type="Gene3D" id="1.10.10.10">
    <property type="entry name" value="Winged helix-like DNA-binding domain superfamily/Winged helix DNA-binding domain"/>
    <property type="match status" value="1"/>
</dbReference>
<evidence type="ECO:0000259" key="5">
    <source>
        <dbReference type="PROSITE" id="PS50931"/>
    </source>
</evidence>
<dbReference type="SUPFAM" id="SSF46785">
    <property type="entry name" value="Winged helix' DNA-binding domain"/>
    <property type="match status" value="1"/>
</dbReference>
<evidence type="ECO:0000256" key="2">
    <source>
        <dbReference type="ARBA" id="ARBA00023015"/>
    </source>
</evidence>
<name>A0A1R3V052_9HYPH</name>
<dbReference type="Pfam" id="PF03466">
    <property type="entry name" value="LysR_substrate"/>
    <property type="match status" value="1"/>
</dbReference>
<accession>A0A1R3V052</accession>
<dbReference type="FunFam" id="1.10.10.10:FF:000001">
    <property type="entry name" value="LysR family transcriptional regulator"/>
    <property type="match status" value="1"/>
</dbReference>
<evidence type="ECO:0000256" key="1">
    <source>
        <dbReference type="ARBA" id="ARBA00009437"/>
    </source>
</evidence>
<organism evidence="6 7">
    <name type="scientific">Mesorhizobium prunaredense</name>
    <dbReference type="NCBI Taxonomy" id="1631249"/>
    <lineage>
        <taxon>Bacteria</taxon>
        <taxon>Pseudomonadati</taxon>
        <taxon>Pseudomonadota</taxon>
        <taxon>Alphaproteobacteria</taxon>
        <taxon>Hyphomicrobiales</taxon>
        <taxon>Phyllobacteriaceae</taxon>
        <taxon>Mesorhizobium</taxon>
    </lineage>
</organism>
<dbReference type="InterPro" id="IPR005119">
    <property type="entry name" value="LysR_subst-bd"/>
</dbReference>
<dbReference type="Pfam" id="PF00126">
    <property type="entry name" value="HTH_1"/>
    <property type="match status" value="1"/>
</dbReference>
<dbReference type="AlphaFoldDB" id="A0A1R3V052"/>
<evidence type="ECO:0000313" key="6">
    <source>
        <dbReference type="EMBL" id="SIT53271.1"/>
    </source>
</evidence>
<dbReference type="InterPro" id="IPR000847">
    <property type="entry name" value="LysR_HTH_N"/>
</dbReference>
<gene>
    <name evidence="6" type="ORF">BQ8794_110077</name>
</gene>
<dbReference type="STRING" id="1631249.BQ8794_110077"/>
<dbReference type="InterPro" id="IPR050176">
    <property type="entry name" value="LTTR"/>
</dbReference>